<dbReference type="SMART" id="SM00986">
    <property type="entry name" value="UDG"/>
    <property type="match status" value="1"/>
</dbReference>
<keyword evidence="14" id="KW-1185">Reference proteome</keyword>
<keyword evidence="9" id="KW-0408">Iron</keyword>
<dbReference type="EMBL" id="MWQY01000017">
    <property type="protein sequence ID" value="ORC33890.1"/>
    <property type="molecule type" value="Genomic_DNA"/>
</dbReference>
<evidence type="ECO:0000256" key="2">
    <source>
        <dbReference type="ARBA" id="ARBA00006521"/>
    </source>
</evidence>
<dbReference type="GO" id="GO:0004844">
    <property type="term" value="F:uracil DNA N-glycosylase activity"/>
    <property type="evidence" value="ECO:0007669"/>
    <property type="project" value="UniProtKB-EC"/>
</dbReference>
<reference evidence="13 14" key="1">
    <citation type="submission" date="2017-03" db="EMBL/GenBank/DDBJ databases">
        <title>Draft Genome sequence of Marispirochaeta sp. strain JC444.</title>
        <authorList>
            <person name="Shivani Y."/>
            <person name="Subhash Y."/>
            <person name="Sasikala C."/>
            <person name="Ramana C."/>
        </authorList>
    </citation>
    <scope>NUCLEOTIDE SEQUENCE [LARGE SCALE GENOMIC DNA]</scope>
    <source>
        <strain evidence="13 14">JC444</strain>
    </source>
</reference>
<dbReference type="GO" id="GO:0006281">
    <property type="term" value="P:DNA repair"/>
    <property type="evidence" value="ECO:0007669"/>
    <property type="project" value="UniProtKB-KW"/>
</dbReference>
<dbReference type="NCBIfam" id="TIGR00758">
    <property type="entry name" value="UDG_fam4"/>
    <property type="match status" value="1"/>
</dbReference>
<dbReference type="RefSeq" id="WP_083051917.1">
    <property type="nucleotide sequence ID" value="NZ_MWQY01000017.1"/>
</dbReference>
<evidence type="ECO:0000256" key="10">
    <source>
        <dbReference type="ARBA" id="ARBA00023014"/>
    </source>
</evidence>
<dbReference type="GO" id="GO:0046872">
    <property type="term" value="F:metal ion binding"/>
    <property type="evidence" value="ECO:0007669"/>
    <property type="project" value="UniProtKB-KW"/>
</dbReference>
<keyword evidence="6" id="KW-0479">Metal-binding</keyword>
<evidence type="ECO:0000256" key="1">
    <source>
        <dbReference type="ARBA" id="ARBA00001400"/>
    </source>
</evidence>
<dbReference type="GO" id="GO:0051539">
    <property type="term" value="F:4 iron, 4 sulfur cluster binding"/>
    <property type="evidence" value="ECO:0007669"/>
    <property type="project" value="UniProtKB-KW"/>
</dbReference>
<evidence type="ECO:0000256" key="4">
    <source>
        <dbReference type="ARBA" id="ARBA00019403"/>
    </source>
</evidence>
<evidence type="ECO:0000256" key="6">
    <source>
        <dbReference type="ARBA" id="ARBA00022723"/>
    </source>
</evidence>
<dbReference type="STRING" id="1963862.B4O97_14600"/>
<keyword evidence="11" id="KW-0234">DNA repair</keyword>
<keyword evidence="7" id="KW-0227">DNA damage</keyword>
<keyword evidence="10" id="KW-0411">Iron-sulfur</keyword>
<evidence type="ECO:0000313" key="14">
    <source>
        <dbReference type="Proteomes" id="UP000192343"/>
    </source>
</evidence>
<dbReference type="AlphaFoldDB" id="A0A1Y1RVD1"/>
<evidence type="ECO:0000256" key="7">
    <source>
        <dbReference type="ARBA" id="ARBA00022763"/>
    </source>
</evidence>
<dbReference type="InterPro" id="IPR036895">
    <property type="entry name" value="Uracil-DNA_glycosylase-like_sf"/>
</dbReference>
<dbReference type="OrthoDB" id="5290748at2"/>
<evidence type="ECO:0000259" key="12">
    <source>
        <dbReference type="SMART" id="SM00986"/>
    </source>
</evidence>
<keyword evidence="5" id="KW-0004">4Fe-4S</keyword>
<comment type="caution">
    <text evidence="13">The sequence shown here is derived from an EMBL/GenBank/DDBJ whole genome shotgun (WGS) entry which is preliminary data.</text>
</comment>
<evidence type="ECO:0000313" key="13">
    <source>
        <dbReference type="EMBL" id="ORC33890.1"/>
    </source>
</evidence>
<gene>
    <name evidence="13" type="ORF">B4O97_14600</name>
</gene>
<comment type="catalytic activity">
    <reaction evidence="1">
        <text>Hydrolyzes single-stranded DNA or mismatched double-stranded DNA and polynucleotides, releasing free uracil.</text>
        <dbReference type="EC" id="3.2.2.27"/>
    </reaction>
</comment>
<accession>A0A1Y1RVD1</accession>
<dbReference type="PANTHER" id="PTHR33693:SF1">
    <property type="entry name" value="TYPE-4 URACIL-DNA GLYCOSYLASE"/>
    <property type="match status" value="1"/>
</dbReference>
<dbReference type="SUPFAM" id="SSF52141">
    <property type="entry name" value="Uracil-DNA glycosylase-like"/>
    <property type="match status" value="1"/>
</dbReference>
<protein>
    <recommendedName>
        <fullName evidence="4">Type-4 uracil-DNA glycosylase</fullName>
        <ecNumber evidence="3">3.2.2.27</ecNumber>
    </recommendedName>
</protein>
<feature type="domain" description="Uracil-DNA glycosylase-like" evidence="12">
    <location>
        <begin position="79"/>
        <end position="226"/>
    </location>
</feature>
<proteinExistence type="inferred from homology"/>
<organism evidence="13 14">
    <name type="scientific">Marispirochaeta aestuarii</name>
    <dbReference type="NCBI Taxonomy" id="1963862"/>
    <lineage>
        <taxon>Bacteria</taxon>
        <taxon>Pseudomonadati</taxon>
        <taxon>Spirochaetota</taxon>
        <taxon>Spirochaetia</taxon>
        <taxon>Spirochaetales</taxon>
        <taxon>Spirochaetaceae</taxon>
        <taxon>Marispirochaeta</taxon>
    </lineage>
</organism>
<evidence type="ECO:0000256" key="8">
    <source>
        <dbReference type="ARBA" id="ARBA00022801"/>
    </source>
</evidence>
<evidence type="ECO:0000256" key="3">
    <source>
        <dbReference type="ARBA" id="ARBA00012030"/>
    </source>
</evidence>
<dbReference type="Pfam" id="PF03167">
    <property type="entry name" value="UDG"/>
    <property type="match status" value="1"/>
</dbReference>
<dbReference type="CDD" id="cd10030">
    <property type="entry name" value="UDG-F4_TTUDGA_SPO1dp_like"/>
    <property type="match status" value="1"/>
</dbReference>
<dbReference type="InterPro" id="IPR051536">
    <property type="entry name" value="UDG_Type-4/5"/>
</dbReference>
<evidence type="ECO:0000256" key="9">
    <source>
        <dbReference type="ARBA" id="ARBA00023004"/>
    </source>
</evidence>
<evidence type="ECO:0000256" key="5">
    <source>
        <dbReference type="ARBA" id="ARBA00022485"/>
    </source>
</evidence>
<dbReference type="InterPro" id="IPR005122">
    <property type="entry name" value="Uracil-DNA_glycosylase-like"/>
</dbReference>
<dbReference type="EC" id="3.2.2.27" evidence="3"/>
<dbReference type="Gene3D" id="3.40.470.10">
    <property type="entry name" value="Uracil-DNA glycosylase-like domain"/>
    <property type="match status" value="1"/>
</dbReference>
<evidence type="ECO:0000256" key="11">
    <source>
        <dbReference type="ARBA" id="ARBA00023204"/>
    </source>
</evidence>
<dbReference type="InterPro" id="IPR005273">
    <property type="entry name" value="Ura-DNA_glyco_family4"/>
</dbReference>
<dbReference type="SMART" id="SM00987">
    <property type="entry name" value="UreE_C"/>
    <property type="match status" value="1"/>
</dbReference>
<name>A0A1Y1RVD1_9SPIO</name>
<sequence length="235" mass="26058">MNSILSKYRDILDNFEDLEAGGYRREHGTETGVLRLSGRAKPEEAPVQDLSSCSLEELAGLIRRCSACPLGSLRKNAVPGEGSSKPEVMLIGEAPGGQEDESGKTFVGAAGKYLDKWLDAVHLSRDRNVFIANVIKCRPPGNRDPEESEMKSCFPYLLAQIELLKPRAILCLGRFAGRKITGMETSLRNMREKVHSFKDIPVIVTYHPSAVLRNPELRRPVWDDLRRLSGLIGQG</sequence>
<dbReference type="PANTHER" id="PTHR33693">
    <property type="entry name" value="TYPE-5 URACIL-DNA GLYCOSYLASE"/>
    <property type="match status" value="1"/>
</dbReference>
<dbReference type="Proteomes" id="UP000192343">
    <property type="component" value="Unassembled WGS sequence"/>
</dbReference>
<comment type="similarity">
    <text evidence="2">Belongs to the uracil-DNA glycosylase (UDG) superfamily. Type 4 (UDGa) family.</text>
</comment>
<keyword evidence="8" id="KW-0378">Hydrolase</keyword>